<dbReference type="GO" id="GO:0005085">
    <property type="term" value="F:guanyl-nucleotide exchange factor activity"/>
    <property type="evidence" value="ECO:0007669"/>
    <property type="project" value="UniProtKB-KW"/>
</dbReference>
<dbReference type="InterPro" id="IPR000651">
    <property type="entry name" value="Ras-like_Gua-exchang_fac_N"/>
</dbReference>
<dbReference type="Pfam" id="PF00617">
    <property type="entry name" value="RasGEF"/>
    <property type="match status" value="1"/>
</dbReference>
<evidence type="ECO:0000313" key="8">
    <source>
        <dbReference type="EMBL" id="CDQ74887.1"/>
    </source>
</evidence>
<accession>A0A060X6M1</accession>
<dbReference type="GO" id="GO:0005886">
    <property type="term" value="C:plasma membrane"/>
    <property type="evidence" value="ECO:0007669"/>
    <property type="project" value="TreeGrafter"/>
</dbReference>
<feature type="compositionally biased region" description="Low complexity" evidence="3">
    <location>
        <begin position="586"/>
        <end position="595"/>
    </location>
</feature>
<evidence type="ECO:0000313" key="9">
    <source>
        <dbReference type="Proteomes" id="UP000193380"/>
    </source>
</evidence>
<feature type="region of interest" description="Disordered" evidence="3">
    <location>
        <begin position="223"/>
        <end position="252"/>
    </location>
</feature>
<feature type="region of interest" description="Disordered" evidence="3">
    <location>
        <begin position="580"/>
        <end position="644"/>
    </location>
</feature>
<proteinExistence type="predicted"/>
<dbReference type="SMART" id="SM00314">
    <property type="entry name" value="RA"/>
    <property type="match status" value="1"/>
</dbReference>
<keyword evidence="4" id="KW-0812">Transmembrane</keyword>
<keyword evidence="1 2" id="KW-0344">Guanine-nucleotide releasing factor</keyword>
<dbReference type="Pfam" id="PF00788">
    <property type="entry name" value="RA"/>
    <property type="match status" value="1"/>
</dbReference>
<reference evidence="8" key="2">
    <citation type="submission" date="2014-03" db="EMBL/GenBank/DDBJ databases">
        <authorList>
            <person name="Genoscope - CEA"/>
        </authorList>
    </citation>
    <scope>NUCLEOTIDE SEQUENCE</scope>
</reference>
<evidence type="ECO:0000259" key="6">
    <source>
        <dbReference type="PROSITE" id="PS50200"/>
    </source>
</evidence>
<dbReference type="PROSITE" id="PS50009">
    <property type="entry name" value="RASGEF_CAT"/>
    <property type="match status" value="1"/>
</dbReference>
<evidence type="ECO:0008006" key="10">
    <source>
        <dbReference type="Google" id="ProtNLM"/>
    </source>
</evidence>
<dbReference type="CDD" id="cd06224">
    <property type="entry name" value="REM"/>
    <property type="match status" value="1"/>
</dbReference>
<feature type="domain" description="N-terminal Ras-GEF" evidence="7">
    <location>
        <begin position="87"/>
        <end position="223"/>
    </location>
</feature>
<keyword evidence="4" id="KW-1133">Transmembrane helix</keyword>
<dbReference type="InterPro" id="IPR036964">
    <property type="entry name" value="RASGEF_cat_dom_sf"/>
</dbReference>
<dbReference type="PROSITE" id="PS50212">
    <property type="entry name" value="RASGEF_NTER"/>
    <property type="match status" value="1"/>
</dbReference>
<dbReference type="EMBL" id="FR905007">
    <property type="protein sequence ID" value="CDQ74887.1"/>
    <property type="molecule type" value="Genomic_DNA"/>
</dbReference>
<sequence length="822" mass="92256">MTSFSKTSNQMWFLLNIADLSCQWSTCLPISLCEFLLPTQNPVQEWGEEFEEGVLYGITLRREPVQIPASPTEARPCVAFVQYRTCKVRRLKAATLNRLVSHLLDPCCQEPDYRWIFLSTYQTFTTTSALIELLFQRWAMSLSYSTHNCYHVSPDHYIVSSCCLLRRLLPLIQTWLEEYSEDFRDPPQHPSLRLLLDHLHCLSSFCSLSQRSETLLNKFQREEMDTGGHSAQAEVNQEDESSGEEGLEWDSPLDQGDIMDFSVTGIAEQLTRLDAGLFRKVVPYQCLGCVWSQRDKKENLSATVSATIAQFNAVTNRVITSLLCRPTSSPTSVLRASSPAQRACVIEKWIRVGQECRQLKNFSSLRAILSALQSNAVYRLRKTWAAVCRDSVAIFDNLCETFPDENCVLSNREIIVGDGSQTAMDNISPKISKRCPIARQMSTSSGVVPYLGTYLTILTMLDTALPDTVEGDLINFEKRRREFEILSQIRQLQASCSQYNLPHHTRITAWLQGQKLLTDQESYELSRNLEPPIDLCSPSAWSHRLLSKKLCHLVNSTQDSSIHPISNIYNYLSEGSSRKTHADQISVSSSGSSGSEMEDLSTPPSTLRLQSLSSSCQNVAEALPSSPDGSTPSSCSSSSQPDLSAPVAAHLKPMLASHHKRSVSMTSLPLYNRQVADSCIVRVSVEAGNGNMYKSILLTSQDKTAQVIQRALEKHNLEHLTCQDFTLTQLISQERELLIPDKANVFYAMCTSANFDFVLHQCPLGQKKPLCATSSLGRYSKNACTFTELPSFIVSVLQIKFLYTFSVFVNISYTVFPFIILR</sequence>
<dbReference type="SMART" id="SM00147">
    <property type="entry name" value="RasGEF"/>
    <property type="match status" value="1"/>
</dbReference>
<dbReference type="Proteomes" id="UP000193380">
    <property type="component" value="Unassembled WGS sequence"/>
</dbReference>
<organism evidence="8 9">
    <name type="scientific">Oncorhynchus mykiss</name>
    <name type="common">Rainbow trout</name>
    <name type="synonym">Salmo gairdneri</name>
    <dbReference type="NCBI Taxonomy" id="8022"/>
    <lineage>
        <taxon>Eukaryota</taxon>
        <taxon>Metazoa</taxon>
        <taxon>Chordata</taxon>
        <taxon>Craniata</taxon>
        <taxon>Vertebrata</taxon>
        <taxon>Euteleostomi</taxon>
        <taxon>Actinopterygii</taxon>
        <taxon>Neopterygii</taxon>
        <taxon>Teleostei</taxon>
        <taxon>Protacanthopterygii</taxon>
        <taxon>Salmoniformes</taxon>
        <taxon>Salmonidae</taxon>
        <taxon>Salmoninae</taxon>
        <taxon>Oncorhynchus</taxon>
    </lineage>
</organism>
<dbReference type="Pfam" id="PF00618">
    <property type="entry name" value="RasGEF_N"/>
    <property type="match status" value="1"/>
</dbReference>
<keyword evidence="4" id="KW-0472">Membrane</keyword>
<dbReference type="InterPro" id="IPR023578">
    <property type="entry name" value="Ras_GEF_dom_sf"/>
</dbReference>
<feature type="compositionally biased region" description="Low complexity" evidence="3">
    <location>
        <begin position="624"/>
        <end position="644"/>
    </location>
</feature>
<evidence type="ECO:0000259" key="5">
    <source>
        <dbReference type="PROSITE" id="PS50009"/>
    </source>
</evidence>
<evidence type="ECO:0000256" key="1">
    <source>
        <dbReference type="ARBA" id="ARBA00022658"/>
    </source>
</evidence>
<dbReference type="InterPro" id="IPR008937">
    <property type="entry name" value="Ras-like_GEF"/>
</dbReference>
<dbReference type="Gene3D" id="3.10.20.90">
    <property type="entry name" value="Phosphatidylinositol 3-kinase Catalytic Subunit, Chain A, domain 1"/>
    <property type="match status" value="1"/>
</dbReference>
<dbReference type="SUPFAM" id="SSF54236">
    <property type="entry name" value="Ubiquitin-like"/>
    <property type="match status" value="1"/>
</dbReference>
<dbReference type="AlphaFoldDB" id="A0A060X6M1"/>
<dbReference type="GO" id="GO:0007265">
    <property type="term" value="P:Ras protein signal transduction"/>
    <property type="evidence" value="ECO:0007669"/>
    <property type="project" value="TreeGrafter"/>
</dbReference>
<feature type="compositionally biased region" description="Polar residues" evidence="3">
    <location>
        <begin position="602"/>
        <end position="618"/>
    </location>
</feature>
<feature type="domain" description="Ras-GEF" evidence="5">
    <location>
        <begin position="262"/>
        <end position="532"/>
    </location>
</feature>
<dbReference type="SUPFAM" id="SSF48366">
    <property type="entry name" value="Ras GEF"/>
    <property type="match status" value="1"/>
</dbReference>
<evidence type="ECO:0000256" key="4">
    <source>
        <dbReference type="SAM" id="Phobius"/>
    </source>
</evidence>
<protein>
    <recommendedName>
        <fullName evidence="10">Ras-GEF domain-containing protein</fullName>
    </recommendedName>
</protein>
<evidence type="ECO:0000259" key="7">
    <source>
        <dbReference type="PROSITE" id="PS50212"/>
    </source>
</evidence>
<dbReference type="Gene3D" id="1.20.870.10">
    <property type="entry name" value="Son of sevenless (SoS) protein Chain: S domain 1"/>
    <property type="match status" value="1"/>
</dbReference>
<dbReference type="Gene3D" id="1.10.840.10">
    <property type="entry name" value="Ras guanine-nucleotide exchange factors catalytic domain"/>
    <property type="match status" value="1"/>
</dbReference>
<feature type="transmembrane region" description="Helical" evidence="4">
    <location>
        <begin position="801"/>
        <end position="821"/>
    </location>
</feature>
<evidence type="ECO:0000256" key="2">
    <source>
        <dbReference type="PROSITE-ProRule" id="PRU00168"/>
    </source>
</evidence>
<dbReference type="PROSITE" id="PS50200">
    <property type="entry name" value="RA"/>
    <property type="match status" value="1"/>
</dbReference>
<dbReference type="PANTHER" id="PTHR23113:SF220">
    <property type="entry name" value="RAL GUANINE NUCLEOTIDE DISSOCIATION STIMULATOR-LIKE 3"/>
    <property type="match status" value="1"/>
</dbReference>
<dbReference type="CDD" id="cd00155">
    <property type="entry name" value="RasGEF"/>
    <property type="match status" value="1"/>
</dbReference>
<dbReference type="InterPro" id="IPR000159">
    <property type="entry name" value="RA_dom"/>
</dbReference>
<name>A0A060X6M1_ONCMY</name>
<dbReference type="InterPro" id="IPR001895">
    <property type="entry name" value="RASGEF_cat_dom"/>
</dbReference>
<feature type="compositionally biased region" description="Acidic residues" evidence="3">
    <location>
        <begin position="236"/>
        <end position="248"/>
    </location>
</feature>
<evidence type="ECO:0000256" key="3">
    <source>
        <dbReference type="SAM" id="MobiDB-lite"/>
    </source>
</evidence>
<dbReference type="SMART" id="SM00229">
    <property type="entry name" value="RasGEFN"/>
    <property type="match status" value="1"/>
</dbReference>
<dbReference type="PaxDb" id="8022-A0A060X6M1"/>
<dbReference type="InterPro" id="IPR029071">
    <property type="entry name" value="Ubiquitin-like_domsf"/>
</dbReference>
<reference evidence="8" key="1">
    <citation type="journal article" date="2014" name="Nat. Commun.">
        <title>The rainbow trout genome provides novel insights into evolution after whole-genome duplication in vertebrates.</title>
        <authorList>
            <person name="Berthelot C."/>
            <person name="Brunet F."/>
            <person name="Chalopin D."/>
            <person name="Juanchich A."/>
            <person name="Bernard M."/>
            <person name="Noel B."/>
            <person name="Bento P."/>
            <person name="Da Silva C."/>
            <person name="Labadie K."/>
            <person name="Alberti A."/>
            <person name="Aury J.M."/>
            <person name="Louis A."/>
            <person name="Dehais P."/>
            <person name="Bardou P."/>
            <person name="Montfort J."/>
            <person name="Klopp C."/>
            <person name="Cabau C."/>
            <person name="Gaspin C."/>
            <person name="Thorgaard G.H."/>
            <person name="Boussaha M."/>
            <person name="Quillet E."/>
            <person name="Guyomard R."/>
            <person name="Galiana D."/>
            <person name="Bobe J."/>
            <person name="Volff J.N."/>
            <person name="Genet C."/>
            <person name="Wincker P."/>
            <person name="Jaillon O."/>
            <person name="Roest Crollius H."/>
            <person name="Guiguen Y."/>
        </authorList>
    </citation>
    <scope>NUCLEOTIDE SEQUENCE [LARGE SCALE GENOMIC DNA]</scope>
</reference>
<dbReference type="STRING" id="8022.A0A060X6M1"/>
<gene>
    <name evidence="8" type="ORF">GSONMT00014812001</name>
</gene>
<dbReference type="PANTHER" id="PTHR23113">
    <property type="entry name" value="GUANINE NUCLEOTIDE EXCHANGE FACTOR"/>
    <property type="match status" value="1"/>
</dbReference>
<feature type="domain" description="Ras-associating" evidence="6">
    <location>
        <begin position="677"/>
        <end position="764"/>
    </location>
</feature>